<protein>
    <recommendedName>
        <fullName evidence="3">PPC domain-containing protein</fullName>
    </recommendedName>
</protein>
<gene>
    <name evidence="1" type="ORF">TSUD_151450</name>
</gene>
<dbReference type="EMBL" id="DF973628">
    <property type="protein sequence ID" value="GAU36378.1"/>
    <property type="molecule type" value="Genomic_DNA"/>
</dbReference>
<evidence type="ECO:0000313" key="1">
    <source>
        <dbReference type="EMBL" id="GAU36378.1"/>
    </source>
</evidence>
<dbReference type="AlphaFoldDB" id="A0A2Z6MV07"/>
<organism evidence="1 2">
    <name type="scientific">Trifolium subterraneum</name>
    <name type="common">Subterranean clover</name>
    <dbReference type="NCBI Taxonomy" id="3900"/>
    <lineage>
        <taxon>Eukaryota</taxon>
        <taxon>Viridiplantae</taxon>
        <taxon>Streptophyta</taxon>
        <taxon>Embryophyta</taxon>
        <taxon>Tracheophyta</taxon>
        <taxon>Spermatophyta</taxon>
        <taxon>Magnoliopsida</taxon>
        <taxon>eudicotyledons</taxon>
        <taxon>Gunneridae</taxon>
        <taxon>Pentapetalae</taxon>
        <taxon>rosids</taxon>
        <taxon>fabids</taxon>
        <taxon>Fabales</taxon>
        <taxon>Fabaceae</taxon>
        <taxon>Papilionoideae</taxon>
        <taxon>50 kb inversion clade</taxon>
        <taxon>NPAAA clade</taxon>
        <taxon>Hologalegina</taxon>
        <taxon>IRL clade</taxon>
        <taxon>Trifolieae</taxon>
        <taxon>Trifolium</taxon>
    </lineage>
</organism>
<sequence>MEGPFHMTSLFGTYINVNSDDVPPQFITNPPHSSFSICFTNNDGKIFGGIVGGRIIADDVVYVNAIITNGFDVVVAKIDTENDSD</sequence>
<name>A0A2Z6MV07_TRISU</name>
<evidence type="ECO:0008006" key="3">
    <source>
        <dbReference type="Google" id="ProtNLM"/>
    </source>
</evidence>
<dbReference type="OrthoDB" id="1436897at2759"/>
<evidence type="ECO:0000313" key="2">
    <source>
        <dbReference type="Proteomes" id="UP000242715"/>
    </source>
</evidence>
<dbReference type="Proteomes" id="UP000242715">
    <property type="component" value="Unassembled WGS sequence"/>
</dbReference>
<accession>A0A2Z6MV07</accession>
<keyword evidence="2" id="KW-1185">Reference proteome</keyword>
<proteinExistence type="predicted"/>
<reference evidence="2" key="1">
    <citation type="journal article" date="2017" name="Front. Plant Sci.">
        <title>Climate Clever Clovers: New Paradigm to Reduce the Environmental Footprint of Ruminants by Breeding Low Methanogenic Forages Utilizing Haplotype Variation.</title>
        <authorList>
            <person name="Kaur P."/>
            <person name="Appels R."/>
            <person name="Bayer P.E."/>
            <person name="Keeble-Gagnere G."/>
            <person name="Wang J."/>
            <person name="Hirakawa H."/>
            <person name="Shirasawa K."/>
            <person name="Vercoe P."/>
            <person name="Stefanova K."/>
            <person name="Durmic Z."/>
            <person name="Nichols P."/>
            <person name="Revell C."/>
            <person name="Isobe S.N."/>
            <person name="Edwards D."/>
            <person name="Erskine W."/>
        </authorList>
    </citation>
    <scope>NUCLEOTIDE SEQUENCE [LARGE SCALE GENOMIC DNA]</scope>
    <source>
        <strain evidence="2">cv. Daliak</strain>
    </source>
</reference>